<dbReference type="PANTHER" id="PTHR43304">
    <property type="entry name" value="PHYTOCHROME-LIKE PROTEIN CPH1"/>
    <property type="match status" value="1"/>
</dbReference>
<sequence length="568" mass="64467">MSASSNPFVSTITDSGKPALLGHLLPADKEVQALDANQLLQLFGEPVWTWNILDNQMSMTSSIQNLLGYPAGDWGTHIDEWFSRIHADDVKSAMQAMRACVEGRSAQFQDEYRMQCRDGSWKWVRARGVVLAKNESNKALRMQGTLAALPTTLPASKSGSEGSQRGHQVLENLSRELPKIFFYQFQRFPGGRCCLPYASDAIAQVHGIPASEVHDNAAPMFAQVHPDDLDHLREAMKYSAQTMQVWHLDYRIVLKQGERYLSGEAYPSKQQDGSVIWHGFLVDVSERKFLEQHAIVTDARIHTALKCIGLGTYDIHIPSGQGQFSREYAKVLGLPADYRNHTEKFWQYFWLESLHPDDAASLKDAYQQHFKSQGKIPFQAEFRLRAKNGDWRWLLSVGSVVEWDANGRAVRMLGTHLDITERKKHEMEIRHFEDILRSGRDRYKKLASELEILFAHTPVGIMLVHNDKIMRANPMLAQIFAYRDAKDMLAISVLTMHENEGAYKNLRNQIGLRLRSDAATEVICPLKRADGSSFQARLIGRVLPFEQFADTTVWMVEVLSDMFETAAT</sequence>
<comment type="caution">
    <text evidence="8">The sequence shown here is derived from an EMBL/GenBank/DDBJ whole genome shotgun (WGS) entry which is preliminary data.</text>
</comment>
<protein>
    <recommendedName>
        <fullName evidence="2">histidine kinase</fullName>
        <ecNumber evidence="2">2.7.13.3</ecNumber>
    </recommendedName>
</protein>
<evidence type="ECO:0000256" key="4">
    <source>
        <dbReference type="ARBA" id="ARBA00022679"/>
    </source>
</evidence>
<comment type="catalytic activity">
    <reaction evidence="1">
        <text>ATP + protein L-histidine = ADP + protein N-phospho-L-histidine.</text>
        <dbReference type="EC" id="2.7.13.3"/>
    </reaction>
</comment>
<dbReference type="NCBIfam" id="TIGR00229">
    <property type="entry name" value="sensory_box"/>
    <property type="match status" value="1"/>
</dbReference>
<proteinExistence type="predicted"/>
<evidence type="ECO:0000259" key="6">
    <source>
        <dbReference type="PROSITE" id="PS50112"/>
    </source>
</evidence>
<keyword evidence="5" id="KW-0418">Kinase</keyword>
<organism evidence="8 9">
    <name type="scientific">Undibacterium danionis</name>
    <dbReference type="NCBI Taxonomy" id="1812100"/>
    <lineage>
        <taxon>Bacteria</taxon>
        <taxon>Pseudomonadati</taxon>
        <taxon>Pseudomonadota</taxon>
        <taxon>Betaproteobacteria</taxon>
        <taxon>Burkholderiales</taxon>
        <taxon>Oxalobacteraceae</taxon>
        <taxon>Undibacterium</taxon>
    </lineage>
</organism>
<evidence type="ECO:0000259" key="7">
    <source>
        <dbReference type="PROSITE" id="PS50113"/>
    </source>
</evidence>
<dbReference type="InterPro" id="IPR035965">
    <property type="entry name" value="PAS-like_dom_sf"/>
</dbReference>
<evidence type="ECO:0000313" key="9">
    <source>
        <dbReference type="Proteomes" id="UP001589844"/>
    </source>
</evidence>
<evidence type="ECO:0000313" key="8">
    <source>
        <dbReference type="EMBL" id="MFC0351750.1"/>
    </source>
</evidence>
<dbReference type="PROSITE" id="PS50112">
    <property type="entry name" value="PAS"/>
    <property type="match status" value="1"/>
</dbReference>
<dbReference type="PROSITE" id="PS50113">
    <property type="entry name" value="PAC"/>
    <property type="match status" value="1"/>
</dbReference>
<dbReference type="Gene3D" id="2.10.70.100">
    <property type="match status" value="1"/>
</dbReference>
<dbReference type="PANTHER" id="PTHR43304:SF1">
    <property type="entry name" value="PAC DOMAIN-CONTAINING PROTEIN"/>
    <property type="match status" value="1"/>
</dbReference>
<keyword evidence="9" id="KW-1185">Reference proteome</keyword>
<dbReference type="InterPro" id="IPR001610">
    <property type="entry name" value="PAC"/>
</dbReference>
<dbReference type="SUPFAM" id="SSF55785">
    <property type="entry name" value="PYP-like sensor domain (PAS domain)"/>
    <property type="match status" value="4"/>
</dbReference>
<gene>
    <name evidence="8" type="ORF">ACFFJH_18175</name>
</gene>
<reference evidence="8 9" key="1">
    <citation type="submission" date="2024-09" db="EMBL/GenBank/DDBJ databases">
        <authorList>
            <person name="Sun Q."/>
            <person name="Mori K."/>
        </authorList>
    </citation>
    <scope>NUCLEOTIDE SEQUENCE [LARGE SCALE GENOMIC DNA]</scope>
    <source>
        <strain evidence="8 9">CCM 8677</strain>
    </source>
</reference>
<evidence type="ECO:0000256" key="5">
    <source>
        <dbReference type="ARBA" id="ARBA00022777"/>
    </source>
</evidence>
<dbReference type="Pfam" id="PF13188">
    <property type="entry name" value="PAS_8"/>
    <property type="match status" value="1"/>
</dbReference>
<dbReference type="Pfam" id="PF08447">
    <property type="entry name" value="PAS_3"/>
    <property type="match status" value="3"/>
</dbReference>
<dbReference type="EC" id="2.7.13.3" evidence="2"/>
<dbReference type="InterPro" id="IPR013655">
    <property type="entry name" value="PAS_fold_3"/>
</dbReference>
<name>A0ABV6IJV0_9BURK</name>
<dbReference type="EMBL" id="JBHLXJ010000030">
    <property type="protein sequence ID" value="MFC0351750.1"/>
    <property type="molecule type" value="Genomic_DNA"/>
</dbReference>
<dbReference type="SMART" id="SM00086">
    <property type="entry name" value="PAC"/>
    <property type="match status" value="3"/>
</dbReference>
<evidence type="ECO:0000256" key="2">
    <source>
        <dbReference type="ARBA" id="ARBA00012438"/>
    </source>
</evidence>
<dbReference type="Proteomes" id="UP001589844">
    <property type="component" value="Unassembled WGS sequence"/>
</dbReference>
<feature type="domain" description="PAS" evidence="6">
    <location>
        <begin position="197"/>
        <end position="243"/>
    </location>
</feature>
<evidence type="ECO:0000256" key="1">
    <source>
        <dbReference type="ARBA" id="ARBA00000085"/>
    </source>
</evidence>
<dbReference type="RefSeq" id="WP_390214391.1">
    <property type="nucleotide sequence ID" value="NZ_JBHLXJ010000030.1"/>
</dbReference>
<dbReference type="InterPro" id="IPR000014">
    <property type="entry name" value="PAS"/>
</dbReference>
<dbReference type="CDD" id="cd00130">
    <property type="entry name" value="PAS"/>
    <property type="match status" value="3"/>
</dbReference>
<dbReference type="InterPro" id="IPR000700">
    <property type="entry name" value="PAS-assoc_C"/>
</dbReference>
<dbReference type="InterPro" id="IPR052162">
    <property type="entry name" value="Sensor_kinase/Photoreceptor"/>
</dbReference>
<keyword evidence="4" id="KW-0808">Transferase</keyword>
<feature type="domain" description="PAC" evidence="7">
    <location>
        <begin position="378"/>
        <end position="431"/>
    </location>
</feature>
<evidence type="ECO:0000256" key="3">
    <source>
        <dbReference type="ARBA" id="ARBA00022553"/>
    </source>
</evidence>
<dbReference type="Gene3D" id="3.30.450.20">
    <property type="entry name" value="PAS domain"/>
    <property type="match status" value="4"/>
</dbReference>
<keyword evidence="3" id="KW-0597">Phosphoprotein</keyword>
<accession>A0ABV6IJV0</accession>